<sequence length="816" mass="91601">MSGALVPSTQSGSNFAQQGSVDWVALSNTTVHFSVEILSRFSKAGVEMITIAVGQALFQNFNVPAEGQKRHSDAISKLKAISSYGEVLWFGFGIKHVVRTLCETEQGATCAAICACLSVSYDTFCASNILKAIADSSKTPNSLTPSLSQWGALTRVCAGSVENSTFPNAVEGFSRLLRLPPNDCRAITPLCEPAAPKVIADALLELCKVSNGAQRSVTFEGGVDCGWLAAISQWLLCLRIEIVDTSGELLYRNWDGNNGQYPQVTIIRNLILSASKTEPILVSRSFYVPAGKIYFGSEDRIRIERAECHLYSPGRSSWDSILHETFGEPAKVLLDPKHAVEFYHFLCSAFIFPMEFSLPQIKVTPWGILQHSTVSEIRKEFLSFAMIQFPELRYISEVAKSVPVLGQEGPEAFARTMEDLCTCEECKKKHDYIADPRICCLVNLGITIMRLLLLLSWSDIDSSIKPSPNGLLLLYNSCWNQDLHNRLRQGRQVKARLDQVRNETFLGSDYTQRILSLFTGFDNSTFGKRDVSAVSEQGICVFSRALKDIDFNPQQLLRYSLIPGQIEFSGRTYQYTEDIQQDAKRVNHIKYEPPNLWVNDITAIPEWKLVVEETLDSSGLRVGFEVTRKFSFRFSIGVNSMRKVLLVSIQSTDCWNREVKVKTKADATTEITWVGKCRAVRSYLSANSENTLPKQDEWVILLLDWERSHDNIIVLRGSYKELYGWKMVYQPSPETEKEMFGSMFPYVVPIVSCAFCSIIRSDRKDFWKEILDKSKHVAVQIYVKLLSDTTSFPGESLGTFECLPESKSPKLSVSED</sequence>
<proteinExistence type="predicted"/>
<evidence type="ECO:0000313" key="2">
    <source>
        <dbReference type="Proteomes" id="UP001629113"/>
    </source>
</evidence>
<organism evidence="1 2">
    <name type="scientific">Phlyctema vagabunda</name>
    <dbReference type="NCBI Taxonomy" id="108571"/>
    <lineage>
        <taxon>Eukaryota</taxon>
        <taxon>Fungi</taxon>
        <taxon>Dikarya</taxon>
        <taxon>Ascomycota</taxon>
        <taxon>Pezizomycotina</taxon>
        <taxon>Leotiomycetes</taxon>
        <taxon>Helotiales</taxon>
        <taxon>Dermateaceae</taxon>
        <taxon>Phlyctema</taxon>
    </lineage>
</organism>
<reference evidence="1 2" key="1">
    <citation type="submission" date="2024-06" db="EMBL/GenBank/DDBJ databases">
        <title>Complete genome of Phlyctema vagabunda strain 19-DSS-EL-015.</title>
        <authorList>
            <person name="Fiorenzani C."/>
        </authorList>
    </citation>
    <scope>NUCLEOTIDE SEQUENCE [LARGE SCALE GENOMIC DNA]</scope>
    <source>
        <strain evidence="1 2">19-DSS-EL-015</strain>
    </source>
</reference>
<evidence type="ECO:0000313" key="1">
    <source>
        <dbReference type="EMBL" id="KAL3417598.1"/>
    </source>
</evidence>
<dbReference type="EMBL" id="JBFCZG010000010">
    <property type="protein sequence ID" value="KAL3417598.1"/>
    <property type="molecule type" value="Genomic_DNA"/>
</dbReference>
<name>A0ABR4P2R1_9HELO</name>
<dbReference type="Proteomes" id="UP001629113">
    <property type="component" value="Unassembled WGS sequence"/>
</dbReference>
<gene>
    <name evidence="1" type="ORF">PVAG01_10608</name>
</gene>
<accession>A0ABR4P2R1</accession>
<comment type="caution">
    <text evidence="1">The sequence shown here is derived from an EMBL/GenBank/DDBJ whole genome shotgun (WGS) entry which is preliminary data.</text>
</comment>
<keyword evidence="2" id="KW-1185">Reference proteome</keyword>
<protein>
    <submittedName>
        <fullName evidence="1">Ankyrin repeat-containing protein</fullName>
    </submittedName>
</protein>